<dbReference type="InterPro" id="IPR027450">
    <property type="entry name" value="AlkB-like"/>
</dbReference>
<proteinExistence type="inferred from homology"/>
<evidence type="ECO:0000313" key="6">
    <source>
        <dbReference type="Proteomes" id="UP001152561"/>
    </source>
</evidence>
<evidence type="ECO:0000259" key="3">
    <source>
        <dbReference type="PROSITE" id="PS50102"/>
    </source>
</evidence>
<dbReference type="PANTHER" id="PTHR12463:SF1">
    <property type="entry name" value="2-OXOGLUTARATE AND FE-DEPENDENT OXYGENASE FAMILY PROTEIN"/>
    <property type="match status" value="1"/>
</dbReference>
<dbReference type="SUPFAM" id="SSF54928">
    <property type="entry name" value="RNA-binding domain, RBD"/>
    <property type="match status" value="1"/>
</dbReference>
<evidence type="ECO:0008006" key="7">
    <source>
        <dbReference type="Google" id="ProtNLM"/>
    </source>
</evidence>
<comment type="caution">
    <text evidence="5">The sequence shown here is derived from an EMBL/GenBank/DDBJ whole genome shotgun (WGS) entry which is preliminary data.</text>
</comment>
<dbReference type="AlphaFoldDB" id="A0A9Q1LL31"/>
<dbReference type="EMBL" id="JAJAGQ010000016">
    <property type="protein sequence ID" value="KAJ8539646.1"/>
    <property type="molecule type" value="Genomic_DNA"/>
</dbReference>
<keyword evidence="6" id="KW-1185">Reference proteome</keyword>
<dbReference type="InterPro" id="IPR037151">
    <property type="entry name" value="AlkB-like_sf"/>
</dbReference>
<dbReference type="Pfam" id="PF13532">
    <property type="entry name" value="2OG-FeII_Oxy_2"/>
    <property type="match status" value="1"/>
</dbReference>
<dbReference type="GO" id="GO:0016491">
    <property type="term" value="F:oxidoreductase activity"/>
    <property type="evidence" value="ECO:0007669"/>
    <property type="project" value="TreeGrafter"/>
</dbReference>
<evidence type="ECO:0000313" key="5">
    <source>
        <dbReference type="EMBL" id="KAJ8539646.1"/>
    </source>
</evidence>
<dbReference type="Gene3D" id="3.30.70.330">
    <property type="match status" value="1"/>
</dbReference>
<dbReference type="SUPFAM" id="SSF51197">
    <property type="entry name" value="Clavaminate synthase-like"/>
    <property type="match status" value="1"/>
</dbReference>
<sequence length="347" mass="38840">MGLLRFKRPVGISEPSSNLYVANCGPAVGLTLDTIEAVFGAYGEVKGVHLADESGTRVIVSYHEEKSAESALKALNRRACPELGDRSLHIQYSVPSVCQVAANDSIQVSMEASELDIPGLYLINDFISAKEEEELLAAVDTRPWQKLAKRRVQHYGYEFQYSTRNVNTNQYMGEFPSFLSPILDKMSLFQKLGYTETVLLDQLTVNEYPPGVGLSPHIDTHSAFEGLIFSLSLAGPCIMEFRKYSAGVWPTSPDTLSDEEAQNSDKSSKFLRRAIYLPPRSILLLSGEAGYAWHHYIPHHKIDVVNGTRIRRASRRVSFTLRKVRKGPCECGFPEYCDSQKEKTIMH</sequence>
<dbReference type="PROSITE" id="PS51471">
    <property type="entry name" value="FE2OG_OXY"/>
    <property type="match status" value="1"/>
</dbReference>
<accession>A0A9Q1LL31</accession>
<evidence type="ECO:0000259" key="4">
    <source>
        <dbReference type="PROSITE" id="PS51471"/>
    </source>
</evidence>
<dbReference type="Proteomes" id="UP001152561">
    <property type="component" value="Unassembled WGS sequence"/>
</dbReference>
<organism evidence="5 6">
    <name type="scientific">Anisodus acutangulus</name>
    <dbReference type="NCBI Taxonomy" id="402998"/>
    <lineage>
        <taxon>Eukaryota</taxon>
        <taxon>Viridiplantae</taxon>
        <taxon>Streptophyta</taxon>
        <taxon>Embryophyta</taxon>
        <taxon>Tracheophyta</taxon>
        <taxon>Spermatophyta</taxon>
        <taxon>Magnoliopsida</taxon>
        <taxon>eudicotyledons</taxon>
        <taxon>Gunneridae</taxon>
        <taxon>Pentapetalae</taxon>
        <taxon>asterids</taxon>
        <taxon>lamiids</taxon>
        <taxon>Solanales</taxon>
        <taxon>Solanaceae</taxon>
        <taxon>Solanoideae</taxon>
        <taxon>Hyoscyameae</taxon>
        <taxon>Anisodus</taxon>
    </lineage>
</organism>
<dbReference type="InterPro" id="IPR000504">
    <property type="entry name" value="RRM_dom"/>
</dbReference>
<dbReference type="Gene3D" id="2.60.120.590">
    <property type="entry name" value="Alpha-ketoglutarate-dependent dioxygenase AlkB-like"/>
    <property type="match status" value="1"/>
</dbReference>
<dbReference type="PROSITE" id="PS50102">
    <property type="entry name" value="RRM"/>
    <property type="match status" value="1"/>
</dbReference>
<dbReference type="GO" id="GO:0003723">
    <property type="term" value="F:RNA binding"/>
    <property type="evidence" value="ECO:0007669"/>
    <property type="project" value="UniProtKB-UniRule"/>
</dbReference>
<dbReference type="InterPro" id="IPR005123">
    <property type="entry name" value="Oxoglu/Fe-dep_dioxygenase_dom"/>
</dbReference>
<dbReference type="OrthoDB" id="271595at2759"/>
<dbReference type="InterPro" id="IPR032857">
    <property type="entry name" value="ALKBH4"/>
</dbReference>
<reference evidence="6" key="1">
    <citation type="journal article" date="2023" name="Proc. Natl. Acad. Sci. U.S.A.">
        <title>Genomic and structural basis for evolution of tropane alkaloid biosynthesis.</title>
        <authorList>
            <person name="Wanga Y.-J."/>
            <person name="Taina T."/>
            <person name="Yua J.-Y."/>
            <person name="Lia J."/>
            <person name="Xua B."/>
            <person name="Chenc J."/>
            <person name="D'Auriad J.C."/>
            <person name="Huanga J.-P."/>
            <person name="Huanga S.-X."/>
        </authorList>
    </citation>
    <scope>NUCLEOTIDE SEQUENCE [LARGE SCALE GENOMIC DNA]</scope>
    <source>
        <strain evidence="6">cv. KIB-2019</strain>
    </source>
</reference>
<name>A0A9Q1LL31_9SOLA</name>
<feature type="domain" description="Fe2OG dioxygenase" evidence="4">
    <location>
        <begin position="199"/>
        <end position="325"/>
    </location>
</feature>
<keyword evidence="2" id="KW-0694">RNA-binding</keyword>
<evidence type="ECO:0000256" key="1">
    <source>
        <dbReference type="ARBA" id="ARBA00007879"/>
    </source>
</evidence>
<evidence type="ECO:0000256" key="2">
    <source>
        <dbReference type="PROSITE-ProRule" id="PRU00176"/>
    </source>
</evidence>
<dbReference type="InterPro" id="IPR035979">
    <property type="entry name" value="RBD_domain_sf"/>
</dbReference>
<feature type="domain" description="RRM" evidence="3">
    <location>
        <begin position="17"/>
        <end position="95"/>
    </location>
</feature>
<dbReference type="PANTHER" id="PTHR12463">
    <property type="entry name" value="OXYGENASE-RELATED"/>
    <property type="match status" value="1"/>
</dbReference>
<dbReference type="Pfam" id="PF00076">
    <property type="entry name" value="RRM_1"/>
    <property type="match status" value="1"/>
</dbReference>
<comment type="similarity">
    <text evidence="1">Belongs to the alkB family.</text>
</comment>
<protein>
    <recommendedName>
        <fullName evidence="7">Alkylated DNA repair protein alkB homolog 8</fullName>
    </recommendedName>
</protein>
<dbReference type="GO" id="GO:0032451">
    <property type="term" value="F:demethylase activity"/>
    <property type="evidence" value="ECO:0007669"/>
    <property type="project" value="TreeGrafter"/>
</dbReference>
<dbReference type="InterPro" id="IPR012677">
    <property type="entry name" value="Nucleotide-bd_a/b_plait_sf"/>
</dbReference>
<dbReference type="GO" id="GO:0070988">
    <property type="term" value="P:demethylation"/>
    <property type="evidence" value="ECO:0007669"/>
    <property type="project" value="InterPro"/>
</dbReference>
<gene>
    <name evidence="5" type="ORF">K7X08_013898</name>
</gene>
<dbReference type="FunFam" id="2.60.120.590:FF:000018">
    <property type="entry name" value="ALKylated DNA repair protein AlkB homolog"/>
    <property type="match status" value="1"/>
</dbReference>